<feature type="region of interest" description="Disordered" evidence="1">
    <location>
        <begin position="528"/>
        <end position="601"/>
    </location>
</feature>
<dbReference type="InterPro" id="IPR044646">
    <property type="entry name" value="EMB1417-like"/>
</dbReference>
<sequence length="746" mass="84424">MIDFLSTECREISKKVGKKEHHLWRKRDSIGSGQKALNLVRIVSLCGHLFVVHTLISANLEAVYGALDKWTAWETEFPLIAAAKALRILRKRNQWKRVIQMCEVLSNPVIGMLLGVKIGNPFQSYNCLTILDEFPFLLVEDEGLGTMKCKVEKFEVEKKSFQVKFEGSNGGTWVSVTERSRGFVVSVGFGREEVDWLTEHLKKAVELENTRGFTRKFRGENKIHLMEICFNNRGRFMKITEIATRRNPLLLVIPEGDKGSGWEVLRRAILSVQDYSDQVGEERKKMFGNNQMSKSRYRGGRSYAEVVVEDGIRSGVPLAVGKWARAVICECKEKVQDWTDEARPLRAGRAKWLQEQERLLVKGRLVLLRRWSPRENMFIPGKFRRGWLVLKGLPFHLWEEDQLKFILKKWGRVTEVARETVKLLDLTKVKLWVEMHPSVVLPALLEVEDGAWKHTVAVSVIGEEGEDGNVTSETSHCRGYEVVSGVMSATGGSFFPRARYRRSSTSMVAKRENGWEGRRLGLVEEVILGPTGPESSTKAHPVRAQKGRRSRGLHAGPDVPQAHDAAASLSSPQRAGSSAKATTQPRSGDERAGVEVNLGEDGPVGVGPSSRWFDVVWLEIWVSRERKCSEKGKAPMDQMEDFTQGEKTMDSRRCGPNSSFQARIAVMDNGVAARLFPYGAQRHFAKAAIWKWMAGWISTDTRYQRESHLPMSSAKEMQQLVEGRNLDVKRSDGIAKIPTQRRQRRI</sequence>
<proteinExistence type="predicted"/>
<dbReference type="PANTHER" id="PTHR46782">
    <property type="entry name" value="OS01G0757700 PROTEIN"/>
    <property type="match status" value="1"/>
</dbReference>
<reference evidence="2 3" key="1">
    <citation type="journal article" date="2018" name="PLoS Genet.">
        <title>Population sequencing reveals clonal diversity and ancestral inbreeding in the grapevine cultivar Chardonnay.</title>
        <authorList>
            <person name="Roach M.J."/>
            <person name="Johnson D.L."/>
            <person name="Bohlmann J."/>
            <person name="van Vuuren H.J."/>
            <person name="Jones S.J."/>
            <person name="Pretorius I.S."/>
            <person name="Schmidt S.A."/>
            <person name="Borneman A.R."/>
        </authorList>
    </citation>
    <scope>NUCLEOTIDE SEQUENCE [LARGE SCALE GENOMIC DNA]</scope>
    <source>
        <strain evidence="3">cv. Chardonnay</strain>
        <tissue evidence="2">Leaf</tissue>
    </source>
</reference>
<feature type="compositionally biased region" description="Basic residues" evidence="1">
    <location>
        <begin position="540"/>
        <end position="552"/>
    </location>
</feature>
<feature type="compositionally biased region" description="Polar residues" evidence="1">
    <location>
        <begin position="568"/>
        <end position="586"/>
    </location>
</feature>
<evidence type="ECO:0000313" key="2">
    <source>
        <dbReference type="EMBL" id="RVW78989.1"/>
    </source>
</evidence>
<dbReference type="EMBL" id="QGNW01000287">
    <property type="protein sequence ID" value="RVW78989.1"/>
    <property type="molecule type" value="Genomic_DNA"/>
</dbReference>
<comment type="caution">
    <text evidence="2">The sequence shown here is derived from an EMBL/GenBank/DDBJ whole genome shotgun (WGS) entry which is preliminary data.</text>
</comment>
<protein>
    <submittedName>
        <fullName evidence="2">Pentatricopeptide repeat-containing protein, chloroplastic</fullName>
    </submittedName>
</protein>
<evidence type="ECO:0000256" key="1">
    <source>
        <dbReference type="SAM" id="MobiDB-lite"/>
    </source>
</evidence>
<accession>A0A438H3L4</accession>
<dbReference type="PANTHER" id="PTHR46782:SF2">
    <property type="entry name" value="OS07G0545900 PROTEIN"/>
    <property type="match status" value="1"/>
</dbReference>
<evidence type="ECO:0000313" key="3">
    <source>
        <dbReference type="Proteomes" id="UP000288805"/>
    </source>
</evidence>
<dbReference type="Proteomes" id="UP000288805">
    <property type="component" value="Unassembled WGS sequence"/>
</dbReference>
<organism evidence="2 3">
    <name type="scientific">Vitis vinifera</name>
    <name type="common">Grape</name>
    <dbReference type="NCBI Taxonomy" id="29760"/>
    <lineage>
        <taxon>Eukaryota</taxon>
        <taxon>Viridiplantae</taxon>
        <taxon>Streptophyta</taxon>
        <taxon>Embryophyta</taxon>
        <taxon>Tracheophyta</taxon>
        <taxon>Spermatophyta</taxon>
        <taxon>Magnoliopsida</taxon>
        <taxon>eudicotyledons</taxon>
        <taxon>Gunneridae</taxon>
        <taxon>Pentapetalae</taxon>
        <taxon>rosids</taxon>
        <taxon>Vitales</taxon>
        <taxon>Vitaceae</taxon>
        <taxon>Viteae</taxon>
        <taxon>Vitis</taxon>
    </lineage>
</organism>
<dbReference type="AlphaFoldDB" id="A0A438H3L4"/>
<dbReference type="Gene3D" id="3.30.2450.30">
    <property type="match status" value="1"/>
</dbReference>
<gene>
    <name evidence="2" type="primary">VvCHDp001167_0</name>
    <name evidence="2" type="ORF">CK203_040188</name>
</gene>
<name>A0A438H3L4_VITVI</name>